<dbReference type="EMBL" id="BAABGT010000032">
    <property type="protein sequence ID" value="GAA4546452.1"/>
    <property type="molecule type" value="Genomic_DNA"/>
</dbReference>
<feature type="transmembrane region" description="Helical" evidence="4">
    <location>
        <begin position="31"/>
        <end position="54"/>
    </location>
</feature>
<keyword evidence="4" id="KW-0812">Transmembrane</keyword>
<proteinExistence type="predicted"/>
<evidence type="ECO:0000256" key="1">
    <source>
        <dbReference type="ARBA" id="ARBA00004370"/>
    </source>
</evidence>
<dbReference type="PANTHER" id="PTHR37042">
    <property type="entry name" value="OUTER MEMBRANE PROTEIN RV1973"/>
    <property type="match status" value="1"/>
</dbReference>
<keyword evidence="2 4" id="KW-0472">Membrane</keyword>
<evidence type="ECO:0000256" key="3">
    <source>
        <dbReference type="SAM" id="MobiDB-lite"/>
    </source>
</evidence>
<evidence type="ECO:0000313" key="5">
    <source>
        <dbReference type="EMBL" id="GAA4546452.1"/>
    </source>
</evidence>
<feature type="compositionally biased region" description="Basic and acidic residues" evidence="3">
    <location>
        <begin position="1"/>
        <end position="23"/>
    </location>
</feature>
<evidence type="ECO:0000256" key="2">
    <source>
        <dbReference type="ARBA" id="ARBA00023136"/>
    </source>
</evidence>
<keyword evidence="4" id="KW-1133">Transmembrane helix</keyword>
<dbReference type="RefSeq" id="WP_345417347.1">
    <property type="nucleotide sequence ID" value="NZ_BAABGT010000032.1"/>
</dbReference>
<keyword evidence="6" id="KW-1185">Reference proteome</keyword>
<evidence type="ECO:0000313" key="6">
    <source>
        <dbReference type="Proteomes" id="UP001501598"/>
    </source>
</evidence>
<sequence>MIEVDERPSDTGEAAAPREDTTPRWRRRPPLLPTLVAVVAVLAVLTGVLAVAAASADRRADDEAQVLAMARQTALNLTSTDPANANAGFAHLQEAATGRFAADLSAQAESFVRVIQSAGVNSTGTVSEAGIQRLDGDHAEVVVVVDATVKNIRTPDGEPRQWRMHMDLQRQSDAQWLVSGLDFVA</sequence>
<evidence type="ECO:0000256" key="4">
    <source>
        <dbReference type="SAM" id="Phobius"/>
    </source>
</evidence>
<dbReference type="PANTHER" id="PTHR37042:SF4">
    <property type="entry name" value="OUTER MEMBRANE PROTEIN RV1973"/>
    <property type="match status" value="1"/>
</dbReference>
<name>A0ABP8RSQ8_9PSEU</name>
<organism evidence="5 6">
    <name type="scientific">Pseudonocardia xishanensis</name>
    <dbReference type="NCBI Taxonomy" id="630995"/>
    <lineage>
        <taxon>Bacteria</taxon>
        <taxon>Bacillati</taxon>
        <taxon>Actinomycetota</taxon>
        <taxon>Actinomycetes</taxon>
        <taxon>Pseudonocardiales</taxon>
        <taxon>Pseudonocardiaceae</taxon>
        <taxon>Pseudonocardia</taxon>
    </lineage>
</organism>
<evidence type="ECO:0008006" key="7">
    <source>
        <dbReference type="Google" id="ProtNLM"/>
    </source>
</evidence>
<accession>A0ABP8RSQ8</accession>
<comment type="caution">
    <text evidence="5">The sequence shown here is derived from an EMBL/GenBank/DDBJ whole genome shotgun (WGS) entry which is preliminary data.</text>
</comment>
<comment type="subcellular location">
    <subcellularLocation>
        <location evidence="1">Membrane</location>
    </subcellularLocation>
</comment>
<protein>
    <recommendedName>
        <fullName evidence="7">Mce-associated membrane protein</fullName>
    </recommendedName>
</protein>
<feature type="region of interest" description="Disordered" evidence="3">
    <location>
        <begin position="1"/>
        <end position="27"/>
    </location>
</feature>
<dbReference type="Proteomes" id="UP001501598">
    <property type="component" value="Unassembled WGS sequence"/>
</dbReference>
<gene>
    <name evidence="5" type="ORF">GCM10023175_28700</name>
</gene>
<reference evidence="6" key="1">
    <citation type="journal article" date="2019" name="Int. J. Syst. Evol. Microbiol.">
        <title>The Global Catalogue of Microorganisms (GCM) 10K type strain sequencing project: providing services to taxonomists for standard genome sequencing and annotation.</title>
        <authorList>
            <consortium name="The Broad Institute Genomics Platform"/>
            <consortium name="The Broad Institute Genome Sequencing Center for Infectious Disease"/>
            <person name="Wu L."/>
            <person name="Ma J."/>
        </authorList>
    </citation>
    <scope>NUCLEOTIDE SEQUENCE [LARGE SCALE GENOMIC DNA]</scope>
    <source>
        <strain evidence="6">JCM 17906</strain>
    </source>
</reference>